<sequence length="170" mass="18789">MSIATEVKTSELLAVRVMRLSKPALYQSAPVYCEPSDLYSSAFITGQSLDGSLSNSIPNSSLSNILVLPYSFGKVFLGETFSSIVSIHNQSEQTLRDCILKTDIQTVTQRISLSTAENLEDKQDLVPDQNVCRILQHEVKELGSHSLVCTVTYIDANEEKSSVKKVFKLQ</sequence>
<feature type="non-terminal residue" evidence="3">
    <location>
        <position position="1"/>
    </location>
</feature>
<dbReference type="InterPro" id="IPR010378">
    <property type="entry name" value="TRAPPC13"/>
</dbReference>
<reference evidence="3" key="1">
    <citation type="submission" date="2021-02" db="EMBL/GenBank/DDBJ databases">
        <authorList>
            <person name="Nowell W R."/>
        </authorList>
    </citation>
    <scope>NUCLEOTIDE SEQUENCE</scope>
</reference>
<evidence type="ECO:0000313" key="3">
    <source>
        <dbReference type="EMBL" id="CAF4282487.1"/>
    </source>
</evidence>
<comment type="caution">
    <text evidence="3">The sequence shown here is derived from an EMBL/GenBank/DDBJ whole genome shotgun (WGS) entry which is preliminary data.</text>
</comment>
<dbReference type="AlphaFoldDB" id="A0A8S2TD66"/>
<dbReference type="Pfam" id="PF06159">
    <property type="entry name" value="TRAPPC13_N"/>
    <property type="match status" value="1"/>
</dbReference>
<name>A0A8S2TD66_9BILA</name>
<dbReference type="PANTHER" id="PTHR13134:SF3">
    <property type="entry name" value="TRAFFICKING PROTEIN PARTICLE COMPLEX SUBUNIT 13"/>
    <property type="match status" value="1"/>
</dbReference>
<protein>
    <recommendedName>
        <fullName evidence="1">Trafficking protein particle complex subunit 13 N-terminal domain-containing protein</fullName>
    </recommendedName>
</protein>
<accession>A0A8S2TD66</accession>
<dbReference type="GO" id="GO:1990072">
    <property type="term" value="C:TRAPPIII protein complex"/>
    <property type="evidence" value="ECO:0007669"/>
    <property type="project" value="TreeGrafter"/>
</dbReference>
<evidence type="ECO:0000313" key="2">
    <source>
        <dbReference type="EMBL" id="CAF1493315.1"/>
    </source>
</evidence>
<feature type="domain" description="Trafficking protein particle complex subunit 13 N-terminal" evidence="1">
    <location>
        <begin position="12"/>
        <end position="169"/>
    </location>
</feature>
<organism evidence="3 4">
    <name type="scientific">Didymodactylos carnosus</name>
    <dbReference type="NCBI Taxonomy" id="1234261"/>
    <lineage>
        <taxon>Eukaryota</taxon>
        <taxon>Metazoa</taxon>
        <taxon>Spiralia</taxon>
        <taxon>Gnathifera</taxon>
        <taxon>Rotifera</taxon>
        <taxon>Eurotatoria</taxon>
        <taxon>Bdelloidea</taxon>
        <taxon>Philodinida</taxon>
        <taxon>Philodinidae</taxon>
        <taxon>Didymodactylos</taxon>
    </lineage>
</organism>
<dbReference type="EMBL" id="CAJOBA010055329">
    <property type="protein sequence ID" value="CAF4282487.1"/>
    <property type="molecule type" value="Genomic_DNA"/>
</dbReference>
<dbReference type="Proteomes" id="UP000682733">
    <property type="component" value="Unassembled WGS sequence"/>
</dbReference>
<evidence type="ECO:0000259" key="1">
    <source>
        <dbReference type="Pfam" id="PF06159"/>
    </source>
</evidence>
<dbReference type="Proteomes" id="UP000677228">
    <property type="component" value="Unassembled WGS sequence"/>
</dbReference>
<dbReference type="PANTHER" id="PTHR13134">
    <property type="entry name" value="TRAFFICKING PROTEIN PARTICLE COMPLEX SUBUNIT 13"/>
    <property type="match status" value="1"/>
</dbReference>
<gene>
    <name evidence="2" type="ORF">OVA965_LOCUS36601</name>
    <name evidence="3" type="ORF">TMI583_LOCUS37620</name>
</gene>
<proteinExistence type="predicted"/>
<dbReference type="EMBL" id="CAJNOK010033354">
    <property type="protein sequence ID" value="CAF1493315.1"/>
    <property type="molecule type" value="Genomic_DNA"/>
</dbReference>
<evidence type="ECO:0000313" key="4">
    <source>
        <dbReference type="Proteomes" id="UP000682733"/>
    </source>
</evidence>
<dbReference type="InterPro" id="IPR055427">
    <property type="entry name" value="TRAPPC13_N"/>
</dbReference>